<dbReference type="EMBL" id="FSRC01000004">
    <property type="protein sequence ID" value="SIO23024.1"/>
    <property type="molecule type" value="Genomic_DNA"/>
</dbReference>
<dbReference type="OrthoDB" id="7059775at2"/>
<dbReference type="InterPro" id="IPR036259">
    <property type="entry name" value="MFS_trans_sf"/>
</dbReference>
<dbReference type="Proteomes" id="UP000185221">
    <property type="component" value="Unassembled WGS sequence"/>
</dbReference>
<accession>A0A1N6HT85</accession>
<feature type="transmembrane region" description="Helical" evidence="1">
    <location>
        <begin position="103"/>
        <end position="121"/>
    </location>
</feature>
<dbReference type="SUPFAM" id="SSF103473">
    <property type="entry name" value="MFS general substrate transporter"/>
    <property type="match status" value="1"/>
</dbReference>
<dbReference type="Pfam" id="PF03729">
    <property type="entry name" value="DUF308"/>
    <property type="match status" value="2"/>
</dbReference>
<proteinExistence type="predicted"/>
<feature type="transmembrane region" description="Helical" evidence="1">
    <location>
        <begin position="73"/>
        <end position="91"/>
    </location>
</feature>
<organism evidence="2 3">
    <name type="scientific">Algoriphagus halophilus</name>
    <dbReference type="NCBI Taxonomy" id="226505"/>
    <lineage>
        <taxon>Bacteria</taxon>
        <taxon>Pseudomonadati</taxon>
        <taxon>Bacteroidota</taxon>
        <taxon>Cytophagia</taxon>
        <taxon>Cytophagales</taxon>
        <taxon>Cyclobacteriaceae</taxon>
        <taxon>Algoriphagus</taxon>
    </lineage>
</organism>
<dbReference type="STRING" id="226505.SAMN05444394_3978"/>
<dbReference type="RefSeq" id="WP_074226757.1">
    <property type="nucleotide sequence ID" value="NZ_FSRC01000004.1"/>
</dbReference>
<evidence type="ECO:0000256" key="1">
    <source>
        <dbReference type="SAM" id="Phobius"/>
    </source>
</evidence>
<gene>
    <name evidence="2" type="ORF">SAMN05444394_3978</name>
</gene>
<sequence>MTSQPFKTIKKALDYWYLLTLIGAVFILLGIYVFSTPLASYLVLATLFSLSFLVSGLSELTFAFGNRKHLDNWGWFLASGLISTVIGFLLLTNPALSMVTLPLYVGFGVMFKSIAGISFALSLKDHGDEYQSLLWLSIGGMILSIILIWNPAIIGMTLVTVTAMVFILLGIVAVLFSLKLKKLHDLPKKLKKKFEENS</sequence>
<dbReference type="InterPro" id="IPR005325">
    <property type="entry name" value="DUF308_memb"/>
</dbReference>
<reference evidence="3" key="1">
    <citation type="submission" date="2016-11" db="EMBL/GenBank/DDBJ databases">
        <authorList>
            <person name="Varghese N."/>
            <person name="Submissions S."/>
        </authorList>
    </citation>
    <scope>NUCLEOTIDE SEQUENCE [LARGE SCALE GENOMIC DNA]</scope>
    <source>
        <strain evidence="3">DSM 15292</strain>
    </source>
</reference>
<dbReference type="PANTHER" id="PTHR34989:SF1">
    <property type="entry name" value="PROTEIN HDED"/>
    <property type="match status" value="1"/>
</dbReference>
<dbReference type="AlphaFoldDB" id="A0A1N6HT85"/>
<keyword evidence="3" id="KW-1185">Reference proteome</keyword>
<keyword evidence="1" id="KW-0472">Membrane</keyword>
<evidence type="ECO:0000313" key="3">
    <source>
        <dbReference type="Proteomes" id="UP000185221"/>
    </source>
</evidence>
<name>A0A1N6HT85_9BACT</name>
<keyword evidence="1" id="KW-0812">Transmembrane</keyword>
<feature type="transmembrane region" description="Helical" evidence="1">
    <location>
        <begin position="41"/>
        <end position="61"/>
    </location>
</feature>
<feature type="transmembrane region" description="Helical" evidence="1">
    <location>
        <begin position="158"/>
        <end position="178"/>
    </location>
</feature>
<protein>
    <submittedName>
        <fullName evidence="2">Uncharacterized membrane protein HdeD, DUF308 family</fullName>
    </submittedName>
</protein>
<feature type="transmembrane region" description="Helical" evidence="1">
    <location>
        <begin position="12"/>
        <end position="35"/>
    </location>
</feature>
<keyword evidence="1" id="KW-1133">Transmembrane helix</keyword>
<dbReference type="InterPro" id="IPR052712">
    <property type="entry name" value="Acid_resist_chaperone_HdeD"/>
</dbReference>
<feature type="transmembrane region" description="Helical" evidence="1">
    <location>
        <begin position="133"/>
        <end position="152"/>
    </location>
</feature>
<dbReference type="GO" id="GO:0005886">
    <property type="term" value="C:plasma membrane"/>
    <property type="evidence" value="ECO:0007669"/>
    <property type="project" value="TreeGrafter"/>
</dbReference>
<evidence type="ECO:0000313" key="2">
    <source>
        <dbReference type="EMBL" id="SIO23024.1"/>
    </source>
</evidence>
<dbReference type="PANTHER" id="PTHR34989">
    <property type="entry name" value="PROTEIN HDED"/>
    <property type="match status" value="1"/>
</dbReference>